<proteinExistence type="predicted"/>
<dbReference type="Gramene" id="Mp2g06250.1">
    <property type="protein sequence ID" value="Mp2g06250.1.cds"/>
    <property type="gene ID" value="Mp2g06250"/>
</dbReference>
<protein>
    <submittedName>
        <fullName evidence="2">Uncharacterized protein</fullName>
    </submittedName>
</protein>
<dbReference type="AlphaFoldDB" id="A0A2R6XDN7"/>
<evidence type="ECO:0000313" key="3">
    <source>
        <dbReference type="Proteomes" id="UP000244005"/>
    </source>
</evidence>
<evidence type="ECO:0000313" key="2">
    <source>
        <dbReference type="EMBL" id="PTQ44221.1"/>
    </source>
</evidence>
<sequence>MAFNSRPSGTDWHRGRGGQGRKGRGGEGRGGQIEWGGSTRRPPFEPTDAMQRPPCAPSSPTALRCLGPPPVAAPASRKSPRRPISVRPIPSGLSTGDRPPSSASGDNSRTPRKTVVLRVPSSRSRSRGSSGRCVGSRASEGFGGLGV</sequence>
<keyword evidence="3" id="KW-1185">Reference proteome</keyword>
<feature type="compositionally biased region" description="Low complexity" evidence="1">
    <location>
        <begin position="82"/>
        <end position="91"/>
    </location>
</feature>
<feature type="compositionally biased region" description="Low complexity" evidence="1">
    <location>
        <begin position="116"/>
        <end position="139"/>
    </location>
</feature>
<name>A0A2R6XDN7_MARPO</name>
<gene>
    <name evidence="2" type="ORF">MARPO_0021s0080</name>
</gene>
<dbReference type="Proteomes" id="UP000244005">
    <property type="component" value="Unassembled WGS sequence"/>
</dbReference>
<reference evidence="3" key="1">
    <citation type="journal article" date="2017" name="Cell">
        <title>Insights into land plant evolution garnered from the Marchantia polymorpha genome.</title>
        <authorList>
            <person name="Bowman J.L."/>
            <person name="Kohchi T."/>
            <person name="Yamato K.T."/>
            <person name="Jenkins J."/>
            <person name="Shu S."/>
            <person name="Ishizaki K."/>
            <person name="Yamaoka S."/>
            <person name="Nishihama R."/>
            <person name="Nakamura Y."/>
            <person name="Berger F."/>
            <person name="Adam C."/>
            <person name="Aki S.S."/>
            <person name="Althoff F."/>
            <person name="Araki T."/>
            <person name="Arteaga-Vazquez M.A."/>
            <person name="Balasubrmanian S."/>
            <person name="Barry K."/>
            <person name="Bauer D."/>
            <person name="Boehm C.R."/>
            <person name="Briginshaw L."/>
            <person name="Caballero-Perez J."/>
            <person name="Catarino B."/>
            <person name="Chen F."/>
            <person name="Chiyoda S."/>
            <person name="Chovatia M."/>
            <person name="Davies K.M."/>
            <person name="Delmans M."/>
            <person name="Demura T."/>
            <person name="Dierschke T."/>
            <person name="Dolan L."/>
            <person name="Dorantes-Acosta A.E."/>
            <person name="Eklund D.M."/>
            <person name="Florent S.N."/>
            <person name="Flores-Sandoval E."/>
            <person name="Fujiyama A."/>
            <person name="Fukuzawa H."/>
            <person name="Galik B."/>
            <person name="Grimanelli D."/>
            <person name="Grimwood J."/>
            <person name="Grossniklaus U."/>
            <person name="Hamada T."/>
            <person name="Haseloff J."/>
            <person name="Hetherington A.J."/>
            <person name="Higo A."/>
            <person name="Hirakawa Y."/>
            <person name="Hundley H.N."/>
            <person name="Ikeda Y."/>
            <person name="Inoue K."/>
            <person name="Inoue S.I."/>
            <person name="Ishida S."/>
            <person name="Jia Q."/>
            <person name="Kakita M."/>
            <person name="Kanazawa T."/>
            <person name="Kawai Y."/>
            <person name="Kawashima T."/>
            <person name="Kennedy M."/>
            <person name="Kinose K."/>
            <person name="Kinoshita T."/>
            <person name="Kohara Y."/>
            <person name="Koide E."/>
            <person name="Komatsu K."/>
            <person name="Kopischke S."/>
            <person name="Kubo M."/>
            <person name="Kyozuka J."/>
            <person name="Lagercrantz U."/>
            <person name="Lin S.S."/>
            <person name="Lindquist E."/>
            <person name="Lipzen A.M."/>
            <person name="Lu C.W."/>
            <person name="De Luna E."/>
            <person name="Martienssen R.A."/>
            <person name="Minamino N."/>
            <person name="Mizutani M."/>
            <person name="Mizutani M."/>
            <person name="Mochizuki N."/>
            <person name="Monte I."/>
            <person name="Mosher R."/>
            <person name="Nagasaki H."/>
            <person name="Nakagami H."/>
            <person name="Naramoto S."/>
            <person name="Nishitani K."/>
            <person name="Ohtani M."/>
            <person name="Okamoto T."/>
            <person name="Okumura M."/>
            <person name="Phillips J."/>
            <person name="Pollak B."/>
            <person name="Reinders A."/>
            <person name="Rovekamp M."/>
            <person name="Sano R."/>
            <person name="Sawa S."/>
            <person name="Schmid M.W."/>
            <person name="Shirakawa M."/>
            <person name="Solano R."/>
            <person name="Spunde A."/>
            <person name="Suetsugu N."/>
            <person name="Sugano S."/>
            <person name="Sugiyama A."/>
            <person name="Sun R."/>
            <person name="Suzuki Y."/>
            <person name="Takenaka M."/>
            <person name="Takezawa D."/>
            <person name="Tomogane H."/>
            <person name="Tsuzuki M."/>
            <person name="Ueda T."/>
            <person name="Umeda M."/>
            <person name="Ward J.M."/>
            <person name="Watanabe Y."/>
            <person name="Yazaki K."/>
            <person name="Yokoyama R."/>
            <person name="Yoshitake Y."/>
            <person name="Yotsui I."/>
            <person name="Zachgo S."/>
            <person name="Schmutz J."/>
        </authorList>
    </citation>
    <scope>NUCLEOTIDE SEQUENCE [LARGE SCALE GENOMIC DNA]</scope>
    <source>
        <strain evidence="3">Tak-1</strain>
    </source>
</reference>
<evidence type="ECO:0000256" key="1">
    <source>
        <dbReference type="SAM" id="MobiDB-lite"/>
    </source>
</evidence>
<accession>A0A2R6XDN7</accession>
<feature type="region of interest" description="Disordered" evidence="1">
    <location>
        <begin position="1"/>
        <end position="147"/>
    </location>
</feature>
<organism evidence="2 3">
    <name type="scientific">Marchantia polymorpha</name>
    <name type="common">Common liverwort</name>
    <name type="synonym">Marchantia aquatica</name>
    <dbReference type="NCBI Taxonomy" id="3197"/>
    <lineage>
        <taxon>Eukaryota</taxon>
        <taxon>Viridiplantae</taxon>
        <taxon>Streptophyta</taxon>
        <taxon>Embryophyta</taxon>
        <taxon>Marchantiophyta</taxon>
        <taxon>Marchantiopsida</taxon>
        <taxon>Marchantiidae</taxon>
        <taxon>Marchantiales</taxon>
        <taxon>Marchantiaceae</taxon>
        <taxon>Marchantia</taxon>
    </lineage>
</organism>
<dbReference type="EMBL" id="KZ772693">
    <property type="protein sequence ID" value="PTQ44221.1"/>
    <property type="molecule type" value="Genomic_DNA"/>
</dbReference>